<keyword evidence="3" id="KW-0540">Nuclease</keyword>
<dbReference type="GO" id="GO:0004519">
    <property type="term" value="F:endonuclease activity"/>
    <property type="evidence" value="ECO:0007669"/>
    <property type="project" value="UniProtKB-KW"/>
</dbReference>
<accession>A0ABT0QFY4</accession>
<dbReference type="InterPro" id="IPR005135">
    <property type="entry name" value="Endo/exonuclease/phosphatase"/>
</dbReference>
<dbReference type="EMBL" id="JAMFLZ010000005">
    <property type="protein sequence ID" value="MCL6295902.1"/>
    <property type="molecule type" value="Genomic_DNA"/>
</dbReference>
<dbReference type="Gene3D" id="2.60.120.200">
    <property type="match status" value="1"/>
</dbReference>
<dbReference type="Pfam" id="PF13385">
    <property type="entry name" value="Laminin_G_3"/>
    <property type="match status" value="1"/>
</dbReference>
<comment type="caution">
    <text evidence="3">The sequence shown here is derived from an EMBL/GenBank/DDBJ whole genome shotgun (WGS) entry which is preliminary data.</text>
</comment>
<sequence>MKTKTKTMIIFSLLTTLCYAQDDFYTGFDTNMEKYYPKTRNSESVYVTQQQRPQFVEGIKGKALDLSENAVLRMPMVIDSLSTPNYTKSNSLTVKVWVKTIKNAKQGTVIISNKEEGDFKTSGWMIYSQESGAWGVNISDGNNSYTYNPTAARQAINDGNWHQLAFSFNREKEEVWFYFDGKNVAIYNTPSLGGFKSKKRTVIGGTDQYWEYGSQGQWTAFNGFLDEVSISTNYKNNKIIKEDYERFKQIDSSEKPVTLMRTMVWNIWHGGRRYGKHVGVERVIETIVEAQPDVVGLIETYGSGEIIADALGYHFYLISSNLSIMSRFPIKETIKAFRPFNFGGVVLDLGNSKELMFLDTWLHYLPDYGDSIIEKKLPEDELIKEEKKTRHAEVKQILKEIEPITNDIPVVMVGDFNVGSHLDWTDQTKSIHFNYTVNWPVSIAMEKAGFKDSYRELHINPLLDPGLTWTPRASTSSTKYGLRDRIDYIYYKGTLKPIESKVIDYHPIMFPSDHAAVITTFEFK</sequence>
<keyword evidence="3" id="KW-0255">Endonuclease</keyword>
<gene>
    <name evidence="3" type="ORF">M3P09_12905</name>
</gene>
<keyword evidence="4" id="KW-1185">Reference proteome</keyword>
<dbReference type="InterPro" id="IPR036691">
    <property type="entry name" value="Endo/exonu/phosph_ase_sf"/>
</dbReference>
<evidence type="ECO:0000259" key="2">
    <source>
        <dbReference type="Pfam" id="PF03372"/>
    </source>
</evidence>
<organism evidence="3 4">
    <name type="scientific">Jejuia spongiicola</name>
    <dbReference type="NCBI Taxonomy" id="2942207"/>
    <lineage>
        <taxon>Bacteria</taxon>
        <taxon>Pseudomonadati</taxon>
        <taxon>Bacteroidota</taxon>
        <taxon>Flavobacteriia</taxon>
        <taxon>Flavobacteriales</taxon>
        <taxon>Flavobacteriaceae</taxon>
        <taxon>Jejuia</taxon>
    </lineage>
</organism>
<dbReference type="Proteomes" id="UP001165381">
    <property type="component" value="Unassembled WGS sequence"/>
</dbReference>
<evidence type="ECO:0000313" key="3">
    <source>
        <dbReference type="EMBL" id="MCL6295902.1"/>
    </source>
</evidence>
<feature type="chain" id="PRO_5045602091" evidence="1">
    <location>
        <begin position="21"/>
        <end position="524"/>
    </location>
</feature>
<reference evidence="3" key="1">
    <citation type="submission" date="2022-05" db="EMBL/GenBank/DDBJ databases">
        <authorList>
            <person name="Park J.-S."/>
        </authorList>
    </citation>
    <scope>NUCLEOTIDE SEQUENCE</scope>
    <source>
        <strain evidence="3">2012CJ34-3</strain>
    </source>
</reference>
<feature type="signal peptide" evidence="1">
    <location>
        <begin position="1"/>
        <end position="20"/>
    </location>
</feature>
<keyword evidence="3" id="KW-0378">Hydrolase</keyword>
<evidence type="ECO:0000313" key="4">
    <source>
        <dbReference type="Proteomes" id="UP001165381"/>
    </source>
</evidence>
<feature type="domain" description="Endonuclease/exonuclease/phosphatase" evidence="2">
    <location>
        <begin position="263"/>
        <end position="514"/>
    </location>
</feature>
<dbReference type="RefSeq" id="WP_249973461.1">
    <property type="nucleotide sequence ID" value="NZ_JAMFLZ010000005.1"/>
</dbReference>
<name>A0ABT0QFY4_9FLAO</name>
<dbReference type="PANTHER" id="PTHR41349:SF1">
    <property type="entry name" value="PROTEIN CBG08683"/>
    <property type="match status" value="1"/>
</dbReference>
<protein>
    <submittedName>
        <fullName evidence="3">Endonuclease/exonuclease/phosphatase family protein</fullName>
    </submittedName>
</protein>
<evidence type="ECO:0000256" key="1">
    <source>
        <dbReference type="SAM" id="SignalP"/>
    </source>
</evidence>
<dbReference type="SUPFAM" id="SSF56219">
    <property type="entry name" value="DNase I-like"/>
    <property type="match status" value="1"/>
</dbReference>
<keyword evidence="1" id="KW-0732">Signal</keyword>
<dbReference type="SUPFAM" id="SSF49899">
    <property type="entry name" value="Concanavalin A-like lectins/glucanases"/>
    <property type="match status" value="1"/>
</dbReference>
<dbReference type="PANTHER" id="PTHR41349">
    <property type="match status" value="1"/>
</dbReference>
<dbReference type="Gene3D" id="3.60.10.10">
    <property type="entry name" value="Endonuclease/exonuclease/phosphatase"/>
    <property type="match status" value="1"/>
</dbReference>
<dbReference type="Pfam" id="PF03372">
    <property type="entry name" value="Exo_endo_phos"/>
    <property type="match status" value="1"/>
</dbReference>
<proteinExistence type="predicted"/>
<dbReference type="InterPro" id="IPR013320">
    <property type="entry name" value="ConA-like_dom_sf"/>
</dbReference>